<dbReference type="RefSeq" id="WP_330195110.1">
    <property type="nucleotide sequence ID" value="NZ_JAZDRO010000001.1"/>
</dbReference>
<dbReference type="Proteomes" id="UP001310692">
    <property type="component" value="Unassembled WGS sequence"/>
</dbReference>
<dbReference type="InterPro" id="IPR036249">
    <property type="entry name" value="Thioredoxin-like_sf"/>
</dbReference>
<dbReference type="PANTHER" id="PTHR30041:SF4">
    <property type="entry name" value="ARSENATE REDUCTASE"/>
    <property type="match status" value="1"/>
</dbReference>
<protein>
    <recommendedName>
        <fullName evidence="4">Arsenate reductase</fullName>
        <ecNumber evidence="4">1.20.4.1</ecNumber>
    </recommendedName>
</protein>
<organism evidence="5 6">
    <name type="scientific">Hyphobacterium marinum</name>
    <dbReference type="NCBI Taxonomy" id="3116574"/>
    <lineage>
        <taxon>Bacteria</taxon>
        <taxon>Pseudomonadati</taxon>
        <taxon>Pseudomonadota</taxon>
        <taxon>Alphaproteobacteria</taxon>
        <taxon>Maricaulales</taxon>
        <taxon>Maricaulaceae</taxon>
        <taxon>Hyphobacterium</taxon>
    </lineage>
</organism>
<dbReference type="GO" id="GO:0008794">
    <property type="term" value="F:arsenate reductase (glutaredoxin) activity"/>
    <property type="evidence" value="ECO:0007669"/>
    <property type="project" value="UniProtKB-EC"/>
</dbReference>
<accession>A0ABU7LX52</accession>
<name>A0ABU7LX52_9PROT</name>
<dbReference type="Gene3D" id="3.40.30.10">
    <property type="entry name" value="Glutaredoxin"/>
    <property type="match status" value="1"/>
</dbReference>
<dbReference type="SUPFAM" id="SSF52833">
    <property type="entry name" value="Thioredoxin-like"/>
    <property type="match status" value="1"/>
</dbReference>
<comment type="catalytic activity">
    <reaction evidence="4">
        <text>[glutaredoxin]-dithiol + arsenate + glutathione + H(+) = glutathionyl-S-S-[glutaredoxin] + arsenite + H2O</text>
        <dbReference type="Rhea" id="RHEA:22016"/>
        <dbReference type="Rhea" id="RHEA-COMP:10729"/>
        <dbReference type="Rhea" id="RHEA-COMP:17668"/>
        <dbReference type="ChEBI" id="CHEBI:15377"/>
        <dbReference type="ChEBI" id="CHEBI:15378"/>
        <dbReference type="ChEBI" id="CHEBI:29242"/>
        <dbReference type="ChEBI" id="CHEBI:29950"/>
        <dbReference type="ChEBI" id="CHEBI:48597"/>
        <dbReference type="ChEBI" id="CHEBI:57925"/>
        <dbReference type="ChEBI" id="CHEBI:146199"/>
        <dbReference type="EC" id="1.20.4.1"/>
    </reaction>
</comment>
<dbReference type="EC" id="1.20.4.1" evidence="4"/>
<dbReference type="InterPro" id="IPR006660">
    <property type="entry name" value="Arsenate_reductase-like"/>
</dbReference>
<evidence type="ECO:0000313" key="5">
    <source>
        <dbReference type="EMBL" id="MEE2565575.1"/>
    </source>
</evidence>
<proteinExistence type="inferred from homology"/>
<comment type="caution">
    <text evidence="5">The sequence shown here is derived from an EMBL/GenBank/DDBJ whole genome shotgun (WGS) entry which is preliminary data.</text>
</comment>
<dbReference type="EMBL" id="JAZDRO010000001">
    <property type="protein sequence ID" value="MEE2565575.1"/>
    <property type="molecule type" value="Genomic_DNA"/>
</dbReference>
<keyword evidence="6" id="KW-1185">Reference proteome</keyword>
<dbReference type="InterPro" id="IPR006659">
    <property type="entry name" value="Arsenate_reductase"/>
</dbReference>
<evidence type="ECO:0000256" key="2">
    <source>
        <dbReference type="ARBA" id="ARBA00023002"/>
    </source>
</evidence>
<evidence type="ECO:0000313" key="6">
    <source>
        <dbReference type="Proteomes" id="UP001310692"/>
    </source>
</evidence>
<dbReference type="PROSITE" id="PS51353">
    <property type="entry name" value="ARSC"/>
    <property type="match status" value="1"/>
</dbReference>
<dbReference type="PANTHER" id="PTHR30041">
    <property type="entry name" value="ARSENATE REDUCTASE"/>
    <property type="match status" value="1"/>
</dbReference>
<dbReference type="NCBIfam" id="TIGR00014">
    <property type="entry name" value="arsC"/>
    <property type="match status" value="1"/>
</dbReference>
<evidence type="ECO:0000256" key="4">
    <source>
        <dbReference type="RuleBase" id="RU362029"/>
    </source>
</evidence>
<dbReference type="CDD" id="cd03034">
    <property type="entry name" value="ArsC_ArsC"/>
    <property type="match status" value="1"/>
</dbReference>
<evidence type="ECO:0000256" key="3">
    <source>
        <dbReference type="PROSITE-ProRule" id="PRU01282"/>
    </source>
</evidence>
<reference evidence="5 6" key="1">
    <citation type="submission" date="2024-01" db="EMBL/GenBank/DDBJ databases">
        <title>Hyphobacterium bacterium isolated from marine sediment.</title>
        <authorList>
            <person name="Zhao S."/>
        </authorList>
    </citation>
    <scope>NUCLEOTIDE SEQUENCE [LARGE SCALE GENOMIC DNA]</scope>
    <source>
        <strain evidence="5 6">Y60-23</strain>
    </source>
</reference>
<comment type="similarity">
    <text evidence="1 3 4">Belongs to the ArsC family.</text>
</comment>
<gene>
    <name evidence="5" type="primary">arsC</name>
    <name evidence="5" type="ORF">V0U35_02685</name>
</gene>
<dbReference type="Pfam" id="PF03960">
    <property type="entry name" value="ArsC"/>
    <property type="match status" value="1"/>
</dbReference>
<evidence type="ECO:0000256" key="1">
    <source>
        <dbReference type="ARBA" id="ARBA00007198"/>
    </source>
</evidence>
<keyword evidence="2 4" id="KW-0560">Oxidoreductase</keyword>
<sequence length="115" mass="12899">MTVTLWHNPRCSKSRQTLALLEQHGITPEVRLYLDDAPSAAEIREVLNKLRFDSARQLMRTGEDAYKEQGLKDVDDEDALIAAMAKTPKLIERPVAIHGERAALGRPPEDVLVIL</sequence>